<dbReference type="CDD" id="cd03301">
    <property type="entry name" value="ABC_MalK_N"/>
    <property type="match status" value="1"/>
</dbReference>
<dbReference type="OrthoDB" id="18368at2157"/>
<dbReference type="InterPro" id="IPR027417">
    <property type="entry name" value="P-loop_NTPase"/>
</dbReference>
<proteinExistence type="predicted"/>
<evidence type="ECO:0000313" key="6">
    <source>
        <dbReference type="Proteomes" id="UP000294299"/>
    </source>
</evidence>
<dbReference type="EMBL" id="LR216287">
    <property type="protein sequence ID" value="VFJ13522.1"/>
    <property type="molecule type" value="Genomic_DNA"/>
</dbReference>
<name>A0A484I9M6_9ARCH</name>
<dbReference type="Proteomes" id="UP000294299">
    <property type="component" value="Chromosome NFRAN"/>
</dbReference>
<dbReference type="PANTHER" id="PTHR43875:SF1">
    <property type="entry name" value="OSMOPROTECTIVE COMPOUNDS UPTAKE ATP-BINDING PROTEIN GGTA"/>
    <property type="match status" value="1"/>
</dbReference>
<keyword evidence="2" id="KW-0547">Nucleotide-binding</keyword>
<dbReference type="KEGG" id="nfn:NFRAN_1200"/>
<dbReference type="RefSeq" id="WP_134483450.1">
    <property type="nucleotide sequence ID" value="NZ_LR216287.1"/>
</dbReference>
<dbReference type="Gene3D" id="2.40.50.100">
    <property type="match status" value="1"/>
</dbReference>
<gene>
    <name evidence="5" type="primary">malK</name>
    <name evidence="5" type="ORF">NFRAN_1200</name>
</gene>
<dbReference type="InterPro" id="IPR013611">
    <property type="entry name" value="Transp-assoc_OB_typ2"/>
</dbReference>
<dbReference type="GeneID" id="39420602"/>
<dbReference type="PROSITE" id="PS00211">
    <property type="entry name" value="ABC_TRANSPORTER_1"/>
    <property type="match status" value="1"/>
</dbReference>
<dbReference type="InterPro" id="IPR017871">
    <property type="entry name" value="ABC_transporter-like_CS"/>
</dbReference>
<evidence type="ECO:0000313" key="5">
    <source>
        <dbReference type="EMBL" id="VFJ13522.1"/>
    </source>
</evidence>
<keyword evidence="6" id="KW-1185">Reference proteome</keyword>
<dbReference type="PANTHER" id="PTHR43875">
    <property type="entry name" value="MALTODEXTRIN IMPORT ATP-BINDING PROTEIN MSMX"/>
    <property type="match status" value="1"/>
</dbReference>
<dbReference type="FunFam" id="3.40.50.300:FF:000042">
    <property type="entry name" value="Maltose/maltodextrin ABC transporter, ATP-binding protein"/>
    <property type="match status" value="1"/>
</dbReference>
<dbReference type="GO" id="GO:0005524">
    <property type="term" value="F:ATP binding"/>
    <property type="evidence" value="ECO:0007669"/>
    <property type="project" value="UniProtKB-KW"/>
</dbReference>
<dbReference type="Pfam" id="PF00005">
    <property type="entry name" value="ABC_tran"/>
    <property type="match status" value="1"/>
</dbReference>
<dbReference type="SMART" id="SM00382">
    <property type="entry name" value="AAA"/>
    <property type="match status" value="1"/>
</dbReference>
<accession>A0A484I9M6</accession>
<dbReference type="InterPro" id="IPR003593">
    <property type="entry name" value="AAA+_ATPase"/>
</dbReference>
<dbReference type="GO" id="GO:0016887">
    <property type="term" value="F:ATP hydrolysis activity"/>
    <property type="evidence" value="ECO:0007669"/>
    <property type="project" value="InterPro"/>
</dbReference>
<evidence type="ECO:0000256" key="1">
    <source>
        <dbReference type="ARBA" id="ARBA00022448"/>
    </source>
</evidence>
<dbReference type="SUPFAM" id="SSF52540">
    <property type="entry name" value="P-loop containing nucleoside triphosphate hydrolases"/>
    <property type="match status" value="1"/>
</dbReference>
<sequence length="363" mass="40815">MVDLKIENLAKKYGETTALDGFSIDVKSGELMVILGPSGCGKTTAIRCIAGLTPPTSGHIYLGNKKINELSPKDRDVAMVFQNYALYPHMSVYDNIAFPLKMRKKPKSYIQEKVKQMADLLGINDLLYRKPKELSGGQMQRIALGRALVREPKLFLMDEPLSNLDAKLRAYMRTEIKKLQKKIGITTLYITHDQVEAMSMADRIAIMKNGNIQQIGTPMEVYHRPRNTFVGQFIGNPQMNLISGSIKDNTLFLFSQPIANQLTDKIKFENKLMDTNEFIVGIRPRDIALLTKSNKGTGTRLQGSIVFVEMLGDDTIMEINFGSGNLLVTTNNITNTFQVGDKIEFGLEYSKMHFFDKTGNRIE</sequence>
<dbReference type="InterPro" id="IPR012340">
    <property type="entry name" value="NA-bd_OB-fold"/>
</dbReference>
<keyword evidence="3 5" id="KW-0067">ATP-binding</keyword>
<dbReference type="Pfam" id="PF08402">
    <property type="entry name" value="TOBE_2"/>
    <property type="match status" value="1"/>
</dbReference>
<organism evidence="5 6">
    <name type="scientific">Candidatus Nitrosocosmicus franklandianus</name>
    <dbReference type="NCBI Taxonomy" id="1798806"/>
    <lineage>
        <taxon>Archaea</taxon>
        <taxon>Nitrososphaerota</taxon>
        <taxon>Nitrososphaeria</taxon>
        <taxon>Nitrososphaerales</taxon>
        <taxon>Nitrososphaeraceae</taxon>
        <taxon>Candidatus Nitrosocosmicus</taxon>
    </lineage>
</organism>
<dbReference type="GO" id="GO:0140359">
    <property type="term" value="F:ABC-type transporter activity"/>
    <property type="evidence" value="ECO:0007669"/>
    <property type="project" value="InterPro"/>
</dbReference>
<dbReference type="PROSITE" id="PS50893">
    <property type="entry name" value="ABC_TRANSPORTER_2"/>
    <property type="match status" value="1"/>
</dbReference>
<dbReference type="GO" id="GO:0008643">
    <property type="term" value="P:carbohydrate transport"/>
    <property type="evidence" value="ECO:0007669"/>
    <property type="project" value="InterPro"/>
</dbReference>
<dbReference type="InterPro" id="IPR003439">
    <property type="entry name" value="ABC_transporter-like_ATP-bd"/>
</dbReference>
<dbReference type="Gene3D" id="2.40.50.140">
    <property type="entry name" value="Nucleic acid-binding proteins"/>
    <property type="match status" value="1"/>
</dbReference>
<feature type="domain" description="ABC transporter" evidence="4">
    <location>
        <begin position="4"/>
        <end position="234"/>
    </location>
</feature>
<dbReference type="InterPro" id="IPR047641">
    <property type="entry name" value="ABC_transpr_MalK/UgpC-like"/>
</dbReference>
<keyword evidence="1" id="KW-0813">Transport</keyword>
<dbReference type="NCBIfam" id="NF008653">
    <property type="entry name" value="PRK11650.1"/>
    <property type="match status" value="1"/>
</dbReference>
<dbReference type="GO" id="GO:0055052">
    <property type="term" value="C:ATP-binding cassette (ABC) transporter complex, substrate-binding subunit-containing"/>
    <property type="evidence" value="ECO:0007669"/>
    <property type="project" value="TreeGrafter"/>
</dbReference>
<reference evidence="5 6" key="1">
    <citation type="submission" date="2019-02" db="EMBL/GenBank/DDBJ databases">
        <authorList>
            <person name="Lehtovirta-Morley E L."/>
        </authorList>
    </citation>
    <scope>NUCLEOTIDE SEQUENCE [LARGE SCALE GENOMIC DNA]</scope>
    <source>
        <strain evidence="5">NFRAN1</strain>
    </source>
</reference>
<evidence type="ECO:0000256" key="3">
    <source>
        <dbReference type="ARBA" id="ARBA00022840"/>
    </source>
</evidence>
<dbReference type="Gene3D" id="3.40.50.300">
    <property type="entry name" value="P-loop containing nucleotide triphosphate hydrolases"/>
    <property type="match status" value="1"/>
</dbReference>
<dbReference type="AlphaFoldDB" id="A0A484I9M6"/>
<protein>
    <submittedName>
        <fullName evidence="5">Trehalose/maltose import ATP-binding protein MalK</fullName>
    </submittedName>
</protein>
<evidence type="ECO:0000256" key="2">
    <source>
        <dbReference type="ARBA" id="ARBA00022741"/>
    </source>
</evidence>
<dbReference type="SUPFAM" id="SSF50331">
    <property type="entry name" value="MOP-like"/>
    <property type="match status" value="1"/>
</dbReference>
<dbReference type="InterPro" id="IPR008995">
    <property type="entry name" value="Mo/tungstate-bd_C_term_dom"/>
</dbReference>
<evidence type="ECO:0000259" key="4">
    <source>
        <dbReference type="PROSITE" id="PS50893"/>
    </source>
</evidence>
<dbReference type="InterPro" id="IPR015855">
    <property type="entry name" value="ABC_transpr_MalK-like"/>
</dbReference>